<evidence type="ECO:0000256" key="6">
    <source>
        <dbReference type="ARBA" id="ARBA00023315"/>
    </source>
</evidence>
<dbReference type="PROSITE" id="PS50216">
    <property type="entry name" value="DHHC"/>
    <property type="match status" value="1"/>
</dbReference>
<keyword evidence="3 7" id="KW-0812">Transmembrane</keyword>
<sequence length="382" mass="44867">MRRIHWRVLQLPSRLKRWCEYKLQNCHLLWFTLCYNHFTSWNTMFETALEPMFWIVDHFTKYMGPIMVTLVVVLTTMVVTIFYICVFPHIMYQTEMFWVLVHFFFAHWLLINIVFNYVMAAFTSPGLPPEAVPQVVSICKKCITPKPPRAHHCSVCKHCILKMDHHCPWLNNCVGFYNHRYFFLFCAYMWIGTIYVTFAGHDVFKQHFFGKEELIVPAFFFPLNMAYKKVWGAADKPEASQVNPSEQKSPSGAVPAAMGGYADMMFHNAIVFQFILCAGVAVALGLLTVWHFRLISRGETSIEAHINSRERKRYKKKGLVYKNPYDFGFRGNWNRFFGLTKDRSFWRHVLLPSRHDPVGDALTWETVTFRHSNHLDHGLELL</sequence>
<comment type="caution">
    <text evidence="9">The sequence shown here is derived from an EMBL/GenBank/DDBJ whole genome shotgun (WGS) entry which is preliminary data.</text>
</comment>
<dbReference type="EC" id="2.3.1.225" evidence="7"/>
<evidence type="ECO:0000256" key="7">
    <source>
        <dbReference type="RuleBase" id="RU079119"/>
    </source>
</evidence>
<evidence type="ECO:0000256" key="4">
    <source>
        <dbReference type="ARBA" id="ARBA00022989"/>
    </source>
</evidence>
<gene>
    <name evidence="9" type="ORF">BaRGS_00013863</name>
</gene>
<comment type="catalytic activity">
    <reaction evidence="7">
        <text>L-cysteinyl-[protein] + hexadecanoyl-CoA = S-hexadecanoyl-L-cysteinyl-[protein] + CoA</text>
        <dbReference type="Rhea" id="RHEA:36683"/>
        <dbReference type="Rhea" id="RHEA-COMP:10131"/>
        <dbReference type="Rhea" id="RHEA-COMP:11032"/>
        <dbReference type="ChEBI" id="CHEBI:29950"/>
        <dbReference type="ChEBI" id="CHEBI:57287"/>
        <dbReference type="ChEBI" id="CHEBI:57379"/>
        <dbReference type="ChEBI" id="CHEBI:74151"/>
        <dbReference type="EC" id="2.3.1.225"/>
    </reaction>
</comment>
<dbReference type="GO" id="GO:0019706">
    <property type="term" value="F:protein-cysteine S-palmitoyltransferase activity"/>
    <property type="evidence" value="ECO:0007669"/>
    <property type="project" value="UniProtKB-EC"/>
</dbReference>
<reference evidence="9 10" key="1">
    <citation type="journal article" date="2023" name="Sci. Data">
        <title>Genome assembly of the Korean intertidal mud-creeper Batillaria attramentaria.</title>
        <authorList>
            <person name="Patra A.K."/>
            <person name="Ho P.T."/>
            <person name="Jun S."/>
            <person name="Lee S.J."/>
            <person name="Kim Y."/>
            <person name="Won Y.J."/>
        </authorList>
    </citation>
    <scope>NUCLEOTIDE SEQUENCE [LARGE SCALE GENOMIC DNA]</scope>
    <source>
        <strain evidence="9">Wonlab-2016</strain>
    </source>
</reference>
<keyword evidence="5 7" id="KW-0472">Membrane</keyword>
<feature type="transmembrane region" description="Helical" evidence="7">
    <location>
        <begin position="62"/>
        <end position="85"/>
    </location>
</feature>
<proteinExistence type="inferred from homology"/>
<evidence type="ECO:0000256" key="2">
    <source>
        <dbReference type="ARBA" id="ARBA00022679"/>
    </source>
</evidence>
<evidence type="ECO:0000259" key="8">
    <source>
        <dbReference type="Pfam" id="PF01529"/>
    </source>
</evidence>
<dbReference type="PANTHER" id="PTHR12246">
    <property type="entry name" value="PALMITOYLTRANSFERASE ZDHHC16"/>
    <property type="match status" value="1"/>
</dbReference>
<feature type="transmembrane region" description="Helical" evidence="7">
    <location>
        <begin position="270"/>
        <end position="292"/>
    </location>
</feature>
<dbReference type="AlphaFoldDB" id="A0ABD0L5V2"/>
<protein>
    <recommendedName>
        <fullName evidence="7">Palmitoyltransferase</fullName>
        <ecNumber evidence="7">2.3.1.225</ecNumber>
    </recommendedName>
</protein>
<feature type="transmembrane region" description="Helical" evidence="7">
    <location>
        <begin position="97"/>
        <end position="119"/>
    </location>
</feature>
<dbReference type="InterPro" id="IPR001594">
    <property type="entry name" value="Palmitoyltrfase_DHHC"/>
</dbReference>
<evidence type="ECO:0000313" key="10">
    <source>
        <dbReference type="Proteomes" id="UP001519460"/>
    </source>
</evidence>
<feature type="domain" description="Palmitoyltransferase DHHC" evidence="8">
    <location>
        <begin position="138"/>
        <end position="305"/>
    </location>
</feature>
<feature type="transmembrane region" description="Helical" evidence="7">
    <location>
        <begin position="181"/>
        <end position="201"/>
    </location>
</feature>
<dbReference type="Proteomes" id="UP001519460">
    <property type="component" value="Unassembled WGS sequence"/>
</dbReference>
<keyword evidence="10" id="KW-1185">Reference proteome</keyword>
<evidence type="ECO:0000256" key="5">
    <source>
        <dbReference type="ARBA" id="ARBA00023136"/>
    </source>
</evidence>
<evidence type="ECO:0000256" key="3">
    <source>
        <dbReference type="ARBA" id="ARBA00022692"/>
    </source>
</evidence>
<keyword evidence="4 7" id="KW-1133">Transmembrane helix</keyword>
<evidence type="ECO:0000256" key="1">
    <source>
        <dbReference type="ARBA" id="ARBA00004141"/>
    </source>
</evidence>
<dbReference type="EMBL" id="JACVVK020000079">
    <property type="protein sequence ID" value="KAK7494984.1"/>
    <property type="molecule type" value="Genomic_DNA"/>
</dbReference>
<keyword evidence="6 7" id="KW-0012">Acyltransferase</keyword>
<name>A0ABD0L5V2_9CAEN</name>
<dbReference type="Pfam" id="PF01529">
    <property type="entry name" value="DHHC"/>
    <property type="match status" value="1"/>
</dbReference>
<evidence type="ECO:0000313" key="9">
    <source>
        <dbReference type="EMBL" id="KAK7494984.1"/>
    </source>
</evidence>
<dbReference type="InterPro" id="IPR039859">
    <property type="entry name" value="PFA4/ZDH16/20/ERF2-like"/>
</dbReference>
<keyword evidence="2 7" id="KW-0808">Transferase</keyword>
<comment type="subcellular location">
    <subcellularLocation>
        <location evidence="1">Membrane</location>
        <topology evidence="1">Multi-pass membrane protein</topology>
    </subcellularLocation>
</comment>
<organism evidence="9 10">
    <name type="scientific">Batillaria attramentaria</name>
    <dbReference type="NCBI Taxonomy" id="370345"/>
    <lineage>
        <taxon>Eukaryota</taxon>
        <taxon>Metazoa</taxon>
        <taxon>Spiralia</taxon>
        <taxon>Lophotrochozoa</taxon>
        <taxon>Mollusca</taxon>
        <taxon>Gastropoda</taxon>
        <taxon>Caenogastropoda</taxon>
        <taxon>Sorbeoconcha</taxon>
        <taxon>Cerithioidea</taxon>
        <taxon>Batillariidae</taxon>
        <taxon>Batillaria</taxon>
    </lineage>
</organism>
<comment type="domain">
    <text evidence="7">The DHHC domain is required for palmitoyltransferase activity.</text>
</comment>
<accession>A0ABD0L5V2</accession>
<dbReference type="GO" id="GO:0016020">
    <property type="term" value="C:membrane"/>
    <property type="evidence" value="ECO:0007669"/>
    <property type="project" value="UniProtKB-SubCell"/>
</dbReference>
<comment type="similarity">
    <text evidence="7">Belongs to the DHHC palmitoyltransferase family.</text>
</comment>